<name>A0A0C3NGQ1_PISTI</name>
<reference evidence="2" key="2">
    <citation type="submission" date="2015-01" db="EMBL/GenBank/DDBJ databases">
        <title>Evolutionary Origins and Diversification of the Mycorrhizal Mutualists.</title>
        <authorList>
            <consortium name="DOE Joint Genome Institute"/>
            <consortium name="Mycorrhizal Genomics Consortium"/>
            <person name="Kohler A."/>
            <person name="Kuo A."/>
            <person name="Nagy L.G."/>
            <person name="Floudas D."/>
            <person name="Copeland A."/>
            <person name="Barry K.W."/>
            <person name="Cichocki N."/>
            <person name="Veneault-Fourrey C."/>
            <person name="LaButti K."/>
            <person name="Lindquist E.A."/>
            <person name="Lipzen A."/>
            <person name="Lundell T."/>
            <person name="Morin E."/>
            <person name="Murat C."/>
            <person name="Riley R."/>
            <person name="Ohm R."/>
            <person name="Sun H."/>
            <person name="Tunlid A."/>
            <person name="Henrissat B."/>
            <person name="Grigoriev I.V."/>
            <person name="Hibbett D.S."/>
            <person name="Martin F."/>
        </authorList>
    </citation>
    <scope>NUCLEOTIDE SEQUENCE [LARGE SCALE GENOMIC DNA]</scope>
    <source>
        <strain evidence="2">Marx 270</strain>
    </source>
</reference>
<evidence type="ECO:0000313" key="2">
    <source>
        <dbReference type="Proteomes" id="UP000054217"/>
    </source>
</evidence>
<accession>A0A0C3NGQ1</accession>
<sequence>MYASYSVHIFTEKQQVHLGYALAGLLSPEPGSFVTPRRVGRNCGKEWCSKRERKTSAREVFRMRRSLDVMA</sequence>
<dbReference type="HOGENOM" id="CLU_2741044_0_0_1"/>
<reference evidence="1 2" key="1">
    <citation type="submission" date="2014-04" db="EMBL/GenBank/DDBJ databases">
        <authorList>
            <consortium name="DOE Joint Genome Institute"/>
            <person name="Kuo A."/>
            <person name="Kohler A."/>
            <person name="Costa M.D."/>
            <person name="Nagy L.G."/>
            <person name="Floudas D."/>
            <person name="Copeland A."/>
            <person name="Barry K.W."/>
            <person name="Cichocki N."/>
            <person name="Veneault-Fourrey C."/>
            <person name="LaButti K."/>
            <person name="Lindquist E.A."/>
            <person name="Lipzen A."/>
            <person name="Lundell T."/>
            <person name="Morin E."/>
            <person name="Murat C."/>
            <person name="Sun H."/>
            <person name="Tunlid A."/>
            <person name="Henrissat B."/>
            <person name="Grigoriev I.V."/>
            <person name="Hibbett D.S."/>
            <person name="Martin F."/>
            <person name="Nordberg H.P."/>
            <person name="Cantor M.N."/>
            <person name="Hua S.X."/>
        </authorList>
    </citation>
    <scope>NUCLEOTIDE SEQUENCE [LARGE SCALE GENOMIC DNA]</scope>
    <source>
        <strain evidence="1 2">Marx 270</strain>
    </source>
</reference>
<dbReference type="EMBL" id="KN832083">
    <property type="protein sequence ID" value="KIN94875.1"/>
    <property type="molecule type" value="Genomic_DNA"/>
</dbReference>
<dbReference type="Proteomes" id="UP000054217">
    <property type="component" value="Unassembled WGS sequence"/>
</dbReference>
<proteinExistence type="predicted"/>
<protein>
    <submittedName>
        <fullName evidence="1">Uncharacterized protein</fullName>
    </submittedName>
</protein>
<dbReference type="AlphaFoldDB" id="A0A0C3NGQ1"/>
<organism evidence="1 2">
    <name type="scientific">Pisolithus tinctorius Marx 270</name>
    <dbReference type="NCBI Taxonomy" id="870435"/>
    <lineage>
        <taxon>Eukaryota</taxon>
        <taxon>Fungi</taxon>
        <taxon>Dikarya</taxon>
        <taxon>Basidiomycota</taxon>
        <taxon>Agaricomycotina</taxon>
        <taxon>Agaricomycetes</taxon>
        <taxon>Agaricomycetidae</taxon>
        <taxon>Boletales</taxon>
        <taxon>Sclerodermatineae</taxon>
        <taxon>Pisolithaceae</taxon>
        <taxon>Pisolithus</taxon>
    </lineage>
</organism>
<gene>
    <name evidence="1" type="ORF">M404DRAFT_1008010</name>
</gene>
<keyword evidence="2" id="KW-1185">Reference proteome</keyword>
<dbReference type="InParanoid" id="A0A0C3NGQ1"/>
<evidence type="ECO:0000313" key="1">
    <source>
        <dbReference type="EMBL" id="KIN94875.1"/>
    </source>
</evidence>